<name>A0A9D1DB57_9FIRM</name>
<evidence type="ECO:0000256" key="4">
    <source>
        <dbReference type="ARBA" id="ARBA00011233"/>
    </source>
</evidence>
<dbReference type="PANTHER" id="PTHR30246">
    <property type="entry name" value="2-KETO-3-DEOXY-6-PHOSPHOGLUCONATE ALDOLASE"/>
    <property type="match status" value="1"/>
</dbReference>
<evidence type="ECO:0000313" key="9">
    <source>
        <dbReference type="EMBL" id="HIR39571.1"/>
    </source>
</evidence>
<dbReference type="InterPro" id="IPR000887">
    <property type="entry name" value="Aldlse_KDPG_KHG"/>
</dbReference>
<comment type="pathway">
    <text evidence="2">Carbohydrate acid metabolism; 2-dehydro-3-deoxy-D-gluconate degradation; D-glyceraldehyde 3-phosphate and pyruvate from 2-dehydro-3-deoxy-D-gluconate: step 2/2.</text>
</comment>
<evidence type="ECO:0000256" key="8">
    <source>
        <dbReference type="ARBA" id="ARBA00023277"/>
    </source>
</evidence>
<dbReference type="PANTHER" id="PTHR30246:SF1">
    <property type="entry name" value="2-DEHYDRO-3-DEOXY-6-PHOSPHOGALACTONATE ALDOLASE-RELATED"/>
    <property type="match status" value="1"/>
</dbReference>
<evidence type="ECO:0000256" key="3">
    <source>
        <dbReference type="ARBA" id="ARBA00006906"/>
    </source>
</evidence>
<proteinExistence type="inferred from homology"/>
<comment type="subunit">
    <text evidence="4">Homotrimer.</text>
</comment>
<dbReference type="InterPro" id="IPR031337">
    <property type="entry name" value="KDPG/KHG_AS_1"/>
</dbReference>
<dbReference type="InterPro" id="IPR031338">
    <property type="entry name" value="KDPG/KHG_AS_2"/>
</dbReference>
<organism evidence="9 10">
    <name type="scientific">Candidatus Coproplasma stercoripullorum</name>
    <dbReference type="NCBI Taxonomy" id="2840751"/>
    <lineage>
        <taxon>Bacteria</taxon>
        <taxon>Bacillati</taxon>
        <taxon>Bacillota</taxon>
        <taxon>Clostridia</taxon>
        <taxon>Eubacteriales</taxon>
        <taxon>Candidatus Coproplasma</taxon>
    </lineage>
</organism>
<dbReference type="Pfam" id="PF01081">
    <property type="entry name" value="Aldolase"/>
    <property type="match status" value="1"/>
</dbReference>
<comment type="caution">
    <text evidence="9">The sequence shown here is derived from an EMBL/GenBank/DDBJ whole genome shotgun (WGS) entry which is preliminary data.</text>
</comment>
<dbReference type="CDD" id="cd00452">
    <property type="entry name" value="KDPG_aldolase"/>
    <property type="match status" value="1"/>
</dbReference>
<accession>A0A9D1DB57</accession>
<dbReference type="Gene3D" id="3.20.20.70">
    <property type="entry name" value="Aldolase class I"/>
    <property type="match status" value="1"/>
</dbReference>
<dbReference type="PROSITE" id="PS00159">
    <property type="entry name" value="ALDOLASE_KDPG_KHG_1"/>
    <property type="match status" value="1"/>
</dbReference>
<keyword evidence="6 9" id="KW-0456">Lyase</keyword>
<gene>
    <name evidence="9" type="primary">eda</name>
    <name evidence="9" type="ORF">IAB90_04220</name>
</gene>
<dbReference type="EC" id="4.1.2.14" evidence="5"/>
<sequence>MDAVVEEFSNIGIVPVIKLDKVENAEKLAKALRDGGINCAEVTFRAKGADEVIARMVKAYPDMMVGAGTVLTCEQADAAYAAGAKFCVAPGLNPKVVSHCLEKGIPFAPGLSSASEIEQALELGLDFVKFFPAEQAGGVAYIKSVCGPYQNMRFMPTGGVSADNLNNYLAYNKIVCCGGSWIVPAKALAEENWDEITRLCKEAIDKMLGFEMVHVGLNCANPEEAEAVADKFEAAFGFKKKVGNSSVFASAYMEMMKSPFKGEHGHIAIATNSVKRAVYQLKMRGFEPDESSFKYDKATGELNVAYLKDQFGGFAVHLVKRK</sequence>
<keyword evidence="8" id="KW-0119">Carbohydrate metabolism</keyword>
<comment type="catalytic activity">
    <reaction evidence="1">
        <text>2-dehydro-3-deoxy-6-phospho-D-gluconate = D-glyceraldehyde 3-phosphate + pyruvate</text>
        <dbReference type="Rhea" id="RHEA:17089"/>
        <dbReference type="ChEBI" id="CHEBI:15361"/>
        <dbReference type="ChEBI" id="CHEBI:57569"/>
        <dbReference type="ChEBI" id="CHEBI:59776"/>
        <dbReference type="EC" id="4.1.2.14"/>
    </reaction>
</comment>
<dbReference type="NCBIfam" id="TIGR01182">
    <property type="entry name" value="eda"/>
    <property type="match status" value="1"/>
</dbReference>
<reference evidence="9" key="2">
    <citation type="journal article" date="2021" name="PeerJ">
        <title>Extensive microbial diversity within the chicken gut microbiome revealed by metagenomics and culture.</title>
        <authorList>
            <person name="Gilroy R."/>
            <person name="Ravi A."/>
            <person name="Getino M."/>
            <person name="Pursley I."/>
            <person name="Horton D.L."/>
            <person name="Alikhan N.F."/>
            <person name="Baker D."/>
            <person name="Gharbi K."/>
            <person name="Hall N."/>
            <person name="Watson M."/>
            <person name="Adriaenssens E.M."/>
            <person name="Foster-Nyarko E."/>
            <person name="Jarju S."/>
            <person name="Secka A."/>
            <person name="Antonio M."/>
            <person name="Oren A."/>
            <person name="Chaudhuri R.R."/>
            <person name="La Ragione R."/>
            <person name="Hildebrand F."/>
            <person name="Pallen M.J."/>
        </authorList>
    </citation>
    <scope>NUCLEOTIDE SEQUENCE</scope>
    <source>
        <strain evidence="9">ChiW25-3613</strain>
    </source>
</reference>
<evidence type="ECO:0000256" key="2">
    <source>
        <dbReference type="ARBA" id="ARBA00004736"/>
    </source>
</evidence>
<dbReference type="GO" id="GO:0008675">
    <property type="term" value="F:2-dehydro-3-deoxy-phosphogluconate aldolase activity"/>
    <property type="evidence" value="ECO:0007669"/>
    <property type="project" value="UniProtKB-EC"/>
</dbReference>
<comment type="similarity">
    <text evidence="3">Belongs to the KHG/KDPG aldolase family.</text>
</comment>
<dbReference type="Proteomes" id="UP000824179">
    <property type="component" value="Unassembled WGS sequence"/>
</dbReference>
<evidence type="ECO:0000256" key="1">
    <source>
        <dbReference type="ARBA" id="ARBA00000654"/>
    </source>
</evidence>
<protein>
    <recommendedName>
        <fullName evidence="5">2-dehydro-3-deoxy-phosphogluconate aldolase</fullName>
        <ecNumber evidence="5">4.1.2.14</ecNumber>
    </recommendedName>
</protein>
<evidence type="ECO:0000256" key="7">
    <source>
        <dbReference type="ARBA" id="ARBA00023270"/>
    </source>
</evidence>
<dbReference type="InterPro" id="IPR013785">
    <property type="entry name" value="Aldolase_TIM"/>
</dbReference>
<dbReference type="PROSITE" id="PS00160">
    <property type="entry name" value="ALDOLASE_KDPG_KHG_2"/>
    <property type="match status" value="1"/>
</dbReference>
<dbReference type="NCBIfam" id="NF004325">
    <property type="entry name" value="PRK05718.1"/>
    <property type="match status" value="1"/>
</dbReference>
<dbReference type="AlphaFoldDB" id="A0A9D1DB57"/>
<evidence type="ECO:0000313" key="10">
    <source>
        <dbReference type="Proteomes" id="UP000824179"/>
    </source>
</evidence>
<dbReference type="EMBL" id="DVHB01000073">
    <property type="protein sequence ID" value="HIR39571.1"/>
    <property type="molecule type" value="Genomic_DNA"/>
</dbReference>
<evidence type="ECO:0000256" key="6">
    <source>
        <dbReference type="ARBA" id="ARBA00023239"/>
    </source>
</evidence>
<dbReference type="SUPFAM" id="SSF51569">
    <property type="entry name" value="Aldolase"/>
    <property type="match status" value="1"/>
</dbReference>
<evidence type="ECO:0000256" key="5">
    <source>
        <dbReference type="ARBA" id="ARBA00013063"/>
    </source>
</evidence>
<keyword evidence="7" id="KW-0704">Schiff base</keyword>
<reference evidence="9" key="1">
    <citation type="submission" date="2020-10" db="EMBL/GenBank/DDBJ databases">
        <authorList>
            <person name="Gilroy R."/>
        </authorList>
    </citation>
    <scope>NUCLEOTIDE SEQUENCE</scope>
    <source>
        <strain evidence="9">ChiW25-3613</strain>
    </source>
</reference>